<evidence type="ECO:0000259" key="2">
    <source>
        <dbReference type="SMART" id="SM00014"/>
    </source>
</evidence>
<feature type="transmembrane region" description="Helical" evidence="1">
    <location>
        <begin position="58"/>
        <end position="80"/>
    </location>
</feature>
<dbReference type="Pfam" id="PF01569">
    <property type="entry name" value="PAP2"/>
    <property type="match status" value="1"/>
</dbReference>
<keyword evidence="1" id="KW-0472">Membrane</keyword>
<dbReference type="InterPro" id="IPR036938">
    <property type="entry name" value="PAP2/HPO_sf"/>
</dbReference>
<dbReference type="EMBL" id="JBAWSV010000001">
    <property type="protein sequence ID" value="MEI4828302.1"/>
    <property type="molecule type" value="Genomic_DNA"/>
</dbReference>
<keyword evidence="1" id="KW-0812">Transmembrane</keyword>
<comment type="caution">
    <text evidence="3">The sequence shown here is derived from an EMBL/GenBank/DDBJ whole genome shotgun (WGS) entry which is preliminary data.</text>
</comment>
<evidence type="ECO:0000313" key="4">
    <source>
        <dbReference type="Proteomes" id="UP001367922"/>
    </source>
</evidence>
<feature type="transmembrane region" description="Helical" evidence="1">
    <location>
        <begin position="130"/>
        <end position="148"/>
    </location>
</feature>
<dbReference type="CDD" id="cd03392">
    <property type="entry name" value="PAP2_like_2"/>
    <property type="match status" value="1"/>
</dbReference>
<feature type="transmembrane region" description="Helical" evidence="1">
    <location>
        <begin position="155"/>
        <end position="178"/>
    </location>
</feature>
<dbReference type="PANTHER" id="PTHR14969:SF13">
    <property type="entry name" value="AT30094P"/>
    <property type="match status" value="1"/>
</dbReference>
<keyword evidence="1" id="KW-1133">Transmembrane helix</keyword>
<dbReference type="SUPFAM" id="SSF48317">
    <property type="entry name" value="Acid phosphatase/Vanadium-dependent haloperoxidase"/>
    <property type="match status" value="1"/>
</dbReference>
<name>A0ABU8FQQ5_9BACI</name>
<feature type="transmembrane region" description="Helical" evidence="1">
    <location>
        <begin position="89"/>
        <end position="110"/>
    </location>
</feature>
<dbReference type="InterPro" id="IPR000326">
    <property type="entry name" value="PAP2/HPO"/>
</dbReference>
<dbReference type="PANTHER" id="PTHR14969">
    <property type="entry name" value="SPHINGOSINE-1-PHOSPHATE PHOSPHOHYDROLASE"/>
    <property type="match status" value="1"/>
</dbReference>
<dbReference type="Gene3D" id="1.20.144.10">
    <property type="entry name" value="Phosphatidic acid phosphatase type 2/haloperoxidase"/>
    <property type="match status" value="2"/>
</dbReference>
<reference evidence="3 4" key="1">
    <citation type="submission" date="2024-01" db="EMBL/GenBank/DDBJ databases">
        <title>Seven novel Bacillus-like species.</title>
        <authorList>
            <person name="Liu G."/>
        </authorList>
    </citation>
    <scope>NUCLEOTIDE SEQUENCE [LARGE SCALE GENOMIC DNA]</scope>
    <source>
        <strain evidence="3 4">FJAT-53711</strain>
    </source>
</reference>
<feature type="domain" description="Phosphatidic acid phosphatase type 2/haloperoxidase" evidence="2">
    <location>
        <begin position="89"/>
        <end position="201"/>
    </location>
</feature>
<protein>
    <submittedName>
        <fullName evidence="3">Phosphatase PAP2 family protein</fullName>
    </submittedName>
</protein>
<proteinExistence type="predicted"/>
<accession>A0ABU8FQQ5</accession>
<gene>
    <name evidence="3" type="ORF">WAX78_02355</name>
</gene>
<dbReference type="RefSeq" id="WP_336480691.1">
    <property type="nucleotide sequence ID" value="NZ_JBAWSV010000001.1"/>
</dbReference>
<dbReference type="SMART" id="SM00014">
    <property type="entry name" value="acidPPc"/>
    <property type="match status" value="1"/>
</dbReference>
<organism evidence="3 4">
    <name type="scientific">Bacillus yunxiaonensis</name>
    <dbReference type="NCBI Taxonomy" id="3127665"/>
    <lineage>
        <taxon>Bacteria</taxon>
        <taxon>Bacillati</taxon>
        <taxon>Bacillota</taxon>
        <taxon>Bacilli</taxon>
        <taxon>Bacillales</taxon>
        <taxon>Bacillaceae</taxon>
        <taxon>Bacillus</taxon>
    </lineage>
</organism>
<dbReference type="Proteomes" id="UP001367922">
    <property type="component" value="Unassembled WGS sequence"/>
</dbReference>
<evidence type="ECO:0000256" key="1">
    <source>
        <dbReference type="SAM" id="Phobius"/>
    </source>
</evidence>
<feature type="transmembrane region" description="Helical" evidence="1">
    <location>
        <begin position="7"/>
        <end position="28"/>
    </location>
</feature>
<evidence type="ECO:0000313" key="3">
    <source>
        <dbReference type="EMBL" id="MEI4828302.1"/>
    </source>
</evidence>
<keyword evidence="4" id="KW-1185">Reference proteome</keyword>
<sequence>MKLKLQLTRAFFISLLCASAFGFIALLISDKRIAGFDNTIISFIQGLESPTLTSIMKFFTFIGSGLPVVFITLAIILFLYKVLHHRRELILFVWVVIGSALLNWILKMIFHRARPTIHRIVEANGFSFPSGHSMAAFSLYGIVTFLLWRHVKSSFGRIILIFIGATMIIAIGVSRIYLGVHYPSDVLGGYLASGSWIAASIWTYQLYEERRYRAKQD</sequence>
<feature type="transmembrane region" description="Helical" evidence="1">
    <location>
        <begin position="190"/>
        <end position="207"/>
    </location>
</feature>